<dbReference type="PANTHER" id="PTHR13710:SF149">
    <property type="entry name" value="ATP-DEPENDENT DNA HELICASE TLH2"/>
    <property type="match status" value="1"/>
</dbReference>
<feature type="domain" description="Helicase ATP-binding" evidence="7">
    <location>
        <begin position="150"/>
        <end position="323"/>
    </location>
</feature>
<keyword evidence="2" id="KW-0547">Nucleotide-binding</keyword>
<evidence type="ECO:0000259" key="8">
    <source>
        <dbReference type="PROSITE" id="PS51194"/>
    </source>
</evidence>
<proteinExistence type="inferred from homology"/>
<gene>
    <name evidence="9" type="ORF">EST38_g13408</name>
</gene>
<evidence type="ECO:0000256" key="4">
    <source>
        <dbReference type="ARBA" id="ARBA00034617"/>
    </source>
</evidence>
<evidence type="ECO:0000256" key="3">
    <source>
        <dbReference type="ARBA" id="ARBA00022840"/>
    </source>
</evidence>
<dbReference type="GO" id="GO:0003676">
    <property type="term" value="F:nucleic acid binding"/>
    <property type="evidence" value="ECO:0007669"/>
    <property type="project" value="InterPro"/>
</dbReference>
<reference evidence="9 10" key="1">
    <citation type="submission" date="2019-01" db="EMBL/GenBank/DDBJ databases">
        <title>Draft genome sequence of Psathyrella aberdarensis IHI B618.</title>
        <authorList>
            <person name="Buettner E."/>
            <person name="Kellner H."/>
        </authorList>
    </citation>
    <scope>NUCLEOTIDE SEQUENCE [LARGE SCALE GENOMIC DNA]</scope>
    <source>
        <strain evidence="9 10">IHI B618</strain>
    </source>
</reference>
<dbReference type="Pfam" id="PF00271">
    <property type="entry name" value="Helicase_C"/>
    <property type="match status" value="1"/>
</dbReference>
<dbReference type="GO" id="GO:0000724">
    <property type="term" value="P:double-strand break repair via homologous recombination"/>
    <property type="evidence" value="ECO:0007669"/>
    <property type="project" value="TreeGrafter"/>
</dbReference>
<dbReference type="InterPro" id="IPR014001">
    <property type="entry name" value="Helicase_ATP-bd"/>
</dbReference>
<dbReference type="InterPro" id="IPR001650">
    <property type="entry name" value="Helicase_C-like"/>
</dbReference>
<feature type="domain" description="Helicase C-terminal" evidence="8">
    <location>
        <begin position="351"/>
        <end position="527"/>
    </location>
</feature>
<dbReference type="PANTHER" id="PTHR13710">
    <property type="entry name" value="DNA HELICASE RECQ FAMILY MEMBER"/>
    <property type="match status" value="1"/>
</dbReference>
<evidence type="ECO:0000256" key="5">
    <source>
        <dbReference type="ARBA" id="ARBA00034808"/>
    </source>
</evidence>
<feature type="compositionally biased region" description="Polar residues" evidence="6">
    <location>
        <begin position="50"/>
        <end position="63"/>
    </location>
</feature>
<dbReference type="AlphaFoldDB" id="A0A4Q2D2Q8"/>
<dbReference type="GO" id="GO:0005634">
    <property type="term" value="C:nucleus"/>
    <property type="evidence" value="ECO:0007669"/>
    <property type="project" value="TreeGrafter"/>
</dbReference>
<organism evidence="9 10">
    <name type="scientific">Candolleomyces aberdarensis</name>
    <dbReference type="NCBI Taxonomy" id="2316362"/>
    <lineage>
        <taxon>Eukaryota</taxon>
        <taxon>Fungi</taxon>
        <taxon>Dikarya</taxon>
        <taxon>Basidiomycota</taxon>
        <taxon>Agaricomycotina</taxon>
        <taxon>Agaricomycetes</taxon>
        <taxon>Agaricomycetidae</taxon>
        <taxon>Agaricales</taxon>
        <taxon>Agaricineae</taxon>
        <taxon>Psathyrellaceae</taxon>
        <taxon>Candolleomyces</taxon>
    </lineage>
</organism>
<evidence type="ECO:0000256" key="1">
    <source>
        <dbReference type="ARBA" id="ARBA00005446"/>
    </source>
</evidence>
<feature type="compositionally biased region" description="Polar residues" evidence="6">
    <location>
        <begin position="19"/>
        <end position="31"/>
    </location>
</feature>
<dbReference type="STRING" id="2316362.A0A4Q2D2Q8"/>
<evidence type="ECO:0000259" key="7">
    <source>
        <dbReference type="PROSITE" id="PS51192"/>
    </source>
</evidence>
<name>A0A4Q2D2Q8_9AGAR</name>
<dbReference type="OrthoDB" id="10261556at2759"/>
<dbReference type="Gene3D" id="3.40.50.300">
    <property type="entry name" value="P-loop containing nucleotide triphosphate hydrolases"/>
    <property type="match status" value="2"/>
</dbReference>
<dbReference type="EMBL" id="SDEE01001238">
    <property type="protein sequence ID" value="RXW12445.1"/>
    <property type="molecule type" value="Genomic_DNA"/>
</dbReference>
<dbReference type="EC" id="5.6.2.4" evidence="5"/>
<dbReference type="GO" id="GO:0005737">
    <property type="term" value="C:cytoplasm"/>
    <property type="evidence" value="ECO:0007669"/>
    <property type="project" value="TreeGrafter"/>
</dbReference>
<evidence type="ECO:0000313" key="9">
    <source>
        <dbReference type="EMBL" id="RXW12445.1"/>
    </source>
</evidence>
<evidence type="ECO:0000256" key="2">
    <source>
        <dbReference type="ARBA" id="ARBA00022741"/>
    </source>
</evidence>
<keyword evidence="3" id="KW-0067">ATP-binding</keyword>
<dbReference type="GO" id="GO:0009378">
    <property type="term" value="F:four-way junction helicase activity"/>
    <property type="evidence" value="ECO:0007669"/>
    <property type="project" value="TreeGrafter"/>
</dbReference>
<dbReference type="GO" id="GO:0005694">
    <property type="term" value="C:chromosome"/>
    <property type="evidence" value="ECO:0007669"/>
    <property type="project" value="TreeGrafter"/>
</dbReference>
<comment type="caution">
    <text evidence="9">The sequence shown here is derived from an EMBL/GenBank/DDBJ whole genome shotgun (WGS) entry which is preliminary data.</text>
</comment>
<dbReference type="SUPFAM" id="SSF52540">
    <property type="entry name" value="P-loop containing nucleoside triphosphate hydrolases"/>
    <property type="match status" value="1"/>
</dbReference>
<comment type="catalytic activity">
    <reaction evidence="4">
        <text>Couples ATP hydrolysis with the unwinding of duplex DNA by translocating in the 3'-5' direction.</text>
        <dbReference type="EC" id="5.6.2.4"/>
    </reaction>
</comment>
<keyword evidence="10" id="KW-1185">Reference proteome</keyword>
<dbReference type="InterPro" id="IPR027417">
    <property type="entry name" value="P-loop_NTPase"/>
</dbReference>
<dbReference type="SMART" id="SM00487">
    <property type="entry name" value="DEXDc"/>
    <property type="match status" value="1"/>
</dbReference>
<dbReference type="GO" id="GO:0005524">
    <property type="term" value="F:ATP binding"/>
    <property type="evidence" value="ECO:0007669"/>
    <property type="project" value="UniProtKB-KW"/>
</dbReference>
<protein>
    <recommendedName>
        <fullName evidence="5">DNA 3'-5' helicase</fullName>
        <ecNumber evidence="5">5.6.2.4</ecNumber>
    </recommendedName>
</protein>
<evidence type="ECO:0000256" key="6">
    <source>
        <dbReference type="SAM" id="MobiDB-lite"/>
    </source>
</evidence>
<dbReference type="InterPro" id="IPR011545">
    <property type="entry name" value="DEAD/DEAH_box_helicase_dom"/>
</dbReference>
<dbReference type="Pfam" id="PF00270">
    <property type="entry name" value="DEAD"/>
    <property type="match status" value="1"/>
</dbReference>
<feature type="compositionally biased region" description="Polar residues" evidence="6">
    <location>
        <begin position="82"/>
        <end position="94"/>
    </location>
</feature>
<dbReference type="PROSITE" id="PS51192">
    <property type="entry name" value="HELICASE_ATP_BIND_1"/>
    <property type="match status" value="1"/>
</dbReference>
<dbReference type="SMART" id="SM00490">
    <property type="entry name" value="HELICc"/>
    <property type="match status" value="1"/>
</dbReference>
<sequence length="727" mass="81953">MTPYTPLAEKRGKKRKLPSSWSENSTPSRATQRAVFPPNFSIPFAPTPPQLSVSQENTQKTPQQRPPLSEKKNRPNYRQGYLTESLTPSRTPYTLKNHRNRARKAFETPSSSPLQPLNAIDIGEWNKRARKVGLLKEAEHLREFQAQVANWVIQRKGDLCVIAPTGSGKSLVWALPLAVYDDAISLVIVPYTSLGHQGEIRSYGDNSFSSHFLYSENKRFDLLEKIASGRGRQIVYLCPEMLESPSMAQVLHSLAVQHRLLAIYLDEAHTAHESKTWRPAYTQLHLLRRVCNLSSVPLVAVSATLPTVYRNSLSTLVGLKPDYHLINLGNSRPELSVIVKNMEHHISSFRDLEFIFPSTYTQDPESIKPTIIFTDDIERLTAMFWWCREQLRERNLPVCWVDLIHAGLSESHQEWSTKQFAAGKTRLWLGTEKVGAGIDFPHVQVVVQYCCRDLSLVQWEQRRGRAARSPGSQAVGILLVEKSMTAGDGQRSVASPGYEDPGLLKLIHSKPPACLTAITNRLLENPNPDTLAPCRTRCSHCNPDLLTITRSFVWIPVDFVPDATMMDTFAATTEAQQSKIVDRLRAWRLKTWEADWKDVWLFYGPDNIVGEADIRAVAVSLHQIRSIDDLEKRTQILHFDDIAAGLMEEIKQIQVDLYGDPAPQVENAANKIFQIENGTPPALEYTKIEWAAVCTSAATPTARHRAPNSAQKSAAPRLQHNEFILTF</sequence>
<feature type="region of interest" description="Disordered" evidence="6">
    <location>
        <begin position="1"/>
        <end position="94"/>
    </location>
</feature>
<dbReference type="GO" id="GO:0043138">
    <property type="term" value="F:3'-5' DNA helicase activity"/>
    <property type="evidence" value="ECO:0007669"/>
    <property type="project" value="UniProtKB-EC"/>
</dbReference>
<dbReference type="Proteomes" id="UP000290288">
    <property type="component" value="Unassembled WGS sequence"/>
</dbReference>
<evidence type="ECO:0000313" key="10">
    <source>
        <dbReference type="Proteomes" id="UP000290288"/>
    </source>
</evidence>
<accession>A0A4Q2D2Q8</accession>
<dbReference type="PROSITE" id="PS51194">
    <property type="entry name" value="HELICASE_CTER"/>
    <property type="match status" value="1"/>
</dbReference>
<comment type="similarity">
    <text evidence="1">Belongs to the helicase family. RecQ subfamily.</text>
</comment>